<dbReference type="InterPro" id="IPR000620">
    <property type="entry name" value="EamA_dom"/>
</dbReference>
<keyword evidence="3 5" id="KW-1133">Transmembrane helix</keyword>
<feature type="transmembrane region" description="Helical" evidence="5">
    <location>
        <begin position="69"/>
        <end position="89"/>
    </location>
</feature>
<feature type="signal peptide" evidence="6">
    <location>
        <begin position="1"/>
        <end position="18"/>
    </location>
</feature>
<gene>
    <name evidence="8" type="ORF">ACFOND_15280</name>
</gene>
<dbReference type="Proteomes" id="UP001595710">
    <property type="component" value="Unassembled WGS sequence"/>
</dbReference>
<evidence type="ECO:0000256" key="5">
    <source>
        <dbReference type="SAM" id="Phobius"/>
    </source>
</evidence>
<feature type="chain" id="PRO_5046634348" evidence="6">
    <location>
        <begin position="19"/>
        <end position="284"/>
    </location>
</feature>
<evidence type="ECO:0000256" key="4">
    <source>
        <dbReference type="ARBA" id="ARBA00023136"/>
    </source>
</evidence>
<reference evidence="9" key="1">
    <citation type="journal article" date="2019" name="Int. J. Syst. Evol. Microbiol.">
        <title>The Global Catalogue of Microorganisms (GCM) 10K type strain sequencing project: providing services to taxonomists for standard genome sequencing and annotation.</title>
        <authorList>
            <consortium name="The Broad Institute Genomics Platform"/>
            <consortium name="The Broad Institute Genome Sequencing Center for Infectious Disease"/>
            <person name="Wu L."/>
            <person name="Ma J."/>
        </authorList>
    </citation>
    <scope>NUCLEOTIDE SEQUENCE [LARGE SCALE GENOMIC DNA]</scope>
    <source>
        <strain evidence="9">CECT 8288</strain>
    </source>
</reference>
<dbReference type="EMBL" id="JBHRYN010000069">
    <property type="protein sequence ID" value="MFC3702992.1"/>
    <property type="molecule type" value="Genomic_DNA"/>
</dbReference>
<evidence type="ECO:0000313" key="8">
    <source>
        <dbReference type="EMBL" id="MFC3702992.1"/>
    </source>
</evidence>
<evidence type="ECO:0000313" key="9">
    <source>
        <dbReference type="Proteomes" id="UP001595710"/>
    </source>
</evidence>
<feature type="transmembrane region" description="Helical" evidence="5">
    <location>
        <begin position="95"/>
        <end position="114"/>
    </location>
</feature>
<feature type="transmembrane region" description="Helical" evidence="5">
    <location>
        <begin position="237"/>
        <end position="255"/>
    </location>
</feature>
<dbReference type="InterPro" id="IPR050638">
    <property type="entry name" value="AA-Vitamin_Transporters"/>
</dbReference>
<comment type="subcellular location">
    <subcellularLocation>
        <location evidence="1">Membrane</location>
        <topology evidence="1">Multi-pass membrane protein</topology>
    </subcellularLocation>
</comment>
<dbReference type="Pfam" id="PF00892">
    <property type="entry name" value="EamA"/>
    <property type="match status" value="2"/>
</dbReference>
<comment type="caution">
    <text evidence="8">The sequence shown here is derived from an EMBL/GenBank/DDBJ whole genome shotgun (WGS) entry which is preliminary data.</text>
</comment>
<keyword evidence="4 5" id="KW-0472">Membrane</keyword>
<dbReference type="RefSeq" id="WP_290280155.1">
    <property type="nucleotide sequence ID" value="NZ_JAUFQI010000001.1"/>
</dbReference>
<feature type="domain" description="EamA" evidence="7">
    <location>
        <begin position="7"/>
        <end position="138"/>
    </location>
</feature>
<sequence length="284" mass="30136">MSLIKLIVMTSLALVAFAANSVLTRMALAQGLIDPGNFTLIRLISGAMTLAIICFFVNRNSVQGVFTSGTWLGAFSLWMYAVCFSYGYLHLDTATGALILFTTVQLTMLIISYVRGQRFSIMEWVGLIIAFMGFVVLILPNLSSGTTSLGILLMVASGIAWGSYTLLGKGAVSPTLLTTGNFIRASIMSLPIIFFSASIQYVEFSGVSLAIASGALASGIGYALWYTVLPKLTTSQAAVSQLLVPALAAFGGVLFTGDRLTTLLIVSLAIIMSGIFIVIRAKAH</sequence>
<keyword evidence="2 5" id="KW-0812">Transmembrane</keyword>
<proteinExistence type="predicted"/>
<evidence type="ECO:0000256" key="1">
    <source>
        <dbReference type="ARBA" id="ARBA00004141"/>
    </source>
</evidence>
<protein>
    <submittedName>
        <fullName evidence="8">DMT family transporter</fullName>
    </submittedName>
</protein>
<feature type="transmembrane region" description="Helical" evidence="5">
    <location>
        <begin position="121"/>
        <end position="142"/>
    </location>
</feature>
<name>A0ABV7WV92_9GAMM</name>
<keyword evidence="9" id="KW-1185">Reference proteome</keyword>
<dbReference type="PANTHER" id="PTHR32322:SF9">
    <property type="entry name" value="AMINO-ACID METABOLITE EFFLUX PUMP-RELATED"/>
    <property type="match status" value="1"/>
</dbReference>
<keyword evidence="6" id="KW-0732">Signal</keyword>
<feature type="transmembrane region" description="Helical" evidence="5">
    <location>
        <begin position="39"/>
        <end position="57"/>
    </location>
</feature>
<evidence type="ECO:0000259" key="7">
    <source>
        <dbReference type="Pfam" id="PF00892"/>
    </source>
</evidence>
<accession>A0ABV7WV92</accession>
<evidence type="ECO:0000256" key="2">
    <source>
        <dbReference type="ARBA" id="ARBA00022692"/>
    </source>
</evidence>
<organism evidence="8 9">
    <name type="scientific">Reinekea marina</name>
    <dbReference type="NCBI Taxonomy" id="1310421"/>
    <lineage>
        <taxon>Bacteria</taxon>
        <taxon>Pseudomonadati</taxon>
        <taxon>Pseudomonadota</taxon>
        <taxon>Gammaproteobacteria</taxon>
        <taxon>Oceanospirillales</taxon>
        <taxon>Saccharospirillaceae</taxon>
        <taxon>Reinekea</taxon>
    </lineage>
</organism>
<feature type="transmembrane region" description="Helical" evidence="5">
    <location>
        <begin position="179"/>
        <end position="201"/>
    </location>
</feature>
<evidence type="ECO:0000256" key="6">
    <source>
        <dbReference type="SAM" id="SignalP"/>
    </source>
</evidence>
<feature type="transmembrane region" description="Helical" evidence="5">
    <location>
        <begin position="261"/>
        <end position="279"/>
    </location>
</feature>
<dbReference type="PANTHER" id="PTHR32322">
    <property type="entry name" value="INNER MEMBRANE TRANSPORTER"/>
    <property type="match status" value="1"/>
</dbReference>
<dbReference type="SUPFAM" id="SSF103481">
    <property type="entry name" value="Multidrug resistance efflux transporter EmrE"/>
    <property type="match status" value="2"/>
</dbReference>
<feature type="transmembrane region" description="Helical" evidence="5">
    <location>
        <begin position="207"/>
        <end position="225"/>
    </location>
</feature>
<feature type="transmembrane region" description="Helical" evidence="5">
    <location>
        <begin position="148"/>
        <end position="167"/>
    </location>
</feature>
<feature type="domain" description="EamA" evidence="7">
    <location>
        <begin position="149"/>
        <end position="279"/>
    </location>
</feature>
<evidence type="ECO:0000256" key="3">
    <source>
        <dbReference type="ARBA" id="ARBA00022989"/>
    </source>
</evidence>
<dbReference type="InterPro" id="IPR037185">
    <property type="entry name" value="EmrE-like"/>
</dbReference>